<proteinExistence type="predicted"/>
<dbReference type="EMBL" id="PKPP01016341">
    <property type="protein sequence ID" value="PWA37795.1"/>
    <property type="molecule type" value="Genomic_DNA"/>
</dbReference>
<dbReference type="OrthoDB" id="1184220at2759"/>
<accession>A0A2U1KM05</accession>
<evidence type="ECO:0000313" key="1">
    <source>
        <dbReference type="EMBL" id="PWA37795.1"/>
    </source>
</evidence>
<protein>
    <submittedName>
        <fullName evidence="1">Uncharacterized protein</fullName>
    </submittedName>
</protein>
<dbReference type="AlphaFoldDB" id="A0A2U1KM05"/>
<reference evidence="1 2" key="1">
    <citation type="journal article" date="2018" name="Mol. Plant">
        <title>The genome of Artemisia annua provides insight into the evolution of Asteraceae family and artemisinin biosynthesis.</title>
        <authorList>
            <person name="Shen Q."/>
            <person name="Zhang L."/>
            <person name="Liao Z."/>
            <person name="Wang S."/>
            <person name="Yan T."/>
            <person name="Shi P."/>
            <person name="Liu M."/>
            <person name="Fu X."/>
            <person name="Pan Q."/>
            <person name="Wang Y."/>
            <person name="Lv Z."/>
            <person name="Lu X."/>
            <person name="Zhang F."/>
            <person name="Jiang W."/>
            <person name="Ma Y."/>
            <person name="Chen M."/>
            <person name="Hao X."/>
            <person name="Li L."/>
            <person name="Tang Y."/>
            <person name="Lv G."/>
            <person name="Zhou Y."/>
            <person name="Sun X."/>
            <person name="Brodelius P.E."/>
            <person name="Rose J.K.C."/>
            <person name="Tang K."/>
        </authorList>
    </citation>
    <scope>NUCLEOTIDE SEQUENCE [LARGE SCALE GENOMIC DNA]</scope>
    <source>
        <strain evidence="2">cv. Huhao1</strain>
        <tissue evidence="1">Leaf</tissue>
    </source>
</reference>
<gene>
    <name evidence="1" type="ORF">CTI12_AA571490</name>
</gene>
<organism evidence="1 2">
    <name type="scientific">Artemisia annua</name>
    <name type="common">Sweet wormwood</name>
    <dbReference type="NCBI Taxonomy" id="35608"/>
    <lineage>
        <taxon>Eukaryota</taxon>
        <taxon>Viridiplantae</taxon>
        <taxon>Streptophyta</taxon>
        <taxon>Embryophyta</taxon>
        <taxon>Tracheophyta</taxon>
        <taxon>Spermatophyta</taxon>
        <taxon>Magnoliopsida</taxon>
        <taxon>eudicotyledons</taxon>
        <taxon>Gunneridae</taxon>
        <taxon>Pentapetalae</taxon>
        <taxon>asterids</taxon>
        <taxon>campanulids</taxon>
        <taxon>Asterales</taxon>
        <taxon>Asteraceae</taxon>
        <taxon>Asteroideae</taxon>
        <taxon>Anthemideae</taxon>
        <taxon>Artemisiinae</taxon>
        <taxon>Artemisia</taxon>
    </lineage>
</organism>
<evidence type="ECO:0000313" key="2">
    <source>
        <dbReference type="Proteomes" id="UP000245207"/>
    </source>
</evidence>
<sequence length="69" mass="7770">MEENDAFNGSLLQCLGENWCSESVLATELSAIRSACILAAKNGWNHAILNLILSRRCRLLLQRMYHHGL</sequence>
<comment type="caution">
    <text evidence="1">The sequence shown here is derived from an EMBL/GenBank/DDBJ whole genome shotgun (WGS) entry which is preliminary data.</text>
</comment>
<keyword evidence="2" id="KW-1185">Reference proteome</keyword>
<dbReference type="Proteomes" id="UP000245207">
    <property type="component" value="Unassembled WGS sequence"/>
</dbReference>
<name>A0A2U1KM05_ARTAN</name>